<dbReference type="KEGG" id="nou:Natoc_1533"/>
<dbReference type="AlphaFoldDB" id="L0JYH4"/>
<reference evidence="1 2" key="1">
    <citation type="submission" date="2012-11" db="EMBL/GenBank/DDBJ databases">
        <title>FINISHED of Natronococcus occultus SP4, DSM 3396.</title>
        <authorList>
            <consortium name="DOE Joint Genome Institute"/>
            <person name="Eisen J."/>
            <person name="Huntemann M."/>
            <person name="Wei C.-L."/>
            <person name="Han J."/>
            <person name="Detter J.C."/>
            <person name="Han C."/>
            <person name="Tapia R."/>
            <person name="Chen A."/>
            <person name="Kyrpides N."/>
            <person name="Mavromatis K."/>
            <person name="Markowitz V."/>
            <person name="Szeto E."/>
            <person name="Ivanova N."/>
            <person name="Mikhailova N."/>
            <person name="Ovchinnikova G."/>
            <person name="Pagani I."/>
            <person name="Pati A."/>
            <person name="Goodwin L."/>
            <person name="Nordberg H.P."/>
            <person name="Cantor M.N."/>
            <person name="Hua S.X."/>
            <person name="Woyke T."/>
            <person name="Eisen J."/>
            <person name="Klenk H.-P."/>
            <person name="Klenk H.-P."/>
        </authorList>
    </citation>
    <scope>NUCLEOTIDE SEQUENCE [LARGE SCALE GENOMIC DNA]</scope>
    <source>
        <strain evidence="1 2">SP4</strain>
    </source>
</reference>
<dbReference type="EMBL" id="CP003929">
    <property type="protein sequence ID" value="AGB37340.1"/>
    <property type="molecule type" value="Genomic_DNA"/>
</dbReference>
<dbReference type="HOGENOM" id="CLU_2857186_0_0_2"/>
<sequence>MVAAKLTVIGLWAFVTYTVYQAGLEGIAASFVFLGATYVVARLALDLRAGRPPWLPMDRVPLFE</sequence>
<accession>L0JYH4</accession>
<gene>
    <name evidence="1" type="ORF">Natoc_1533</name>
</gene>
<organism evidence="1 2">
    <name type="scientific">Natronococcus occultus SP4</name>
    <dbReference type="NCBI Taxonomy" id="694430"/>
    <lineage>
        <taxon>Archaea</taxon>
        <taxon>Methanobacteriati</taxon>
        <taxon>Methanobacteriota</taxon>
        <taxon>Stenosarchaea group</taxon>
        <taxon>Halobacteria</taxon>
        <taxon>Halobacteriales</taxon>
        <taxon>Natrialbaceae</taxon>
        <taxon>Natronococcus</taxon>
    </lineage>
</organism>
<keyword evidence="2" id="KW-1185">Reference proteome</keyword>
<evidence type="ECO:0000313" key="2">
    <source>
        <dbReference type="Proteomes" id="UP000010878"/>
    </source>
</evidence>
<name>L0JYH4_9EURY</name>
<proteinExistence type="predicted"/>
<protein>
    <submittedName>
        <fullName evidence="1">Uncharacterized protein</fullName>
    </submittedName>
</protein>
<dbReference type="Proteomes" id="UP000010878">
    <property type="component" value="Chromosome"/>
</dbReference>
<evidence type="ECO:0000313" key="1">
    <source>
        <dbReference type="EMBL" id="AGB37340.1"/>
    </source>
</evidence>